<dbReference type="HOGENOM" id="CLU_089212_0_0_9"/>
<name>A0A060LWJ2_9BACI</name>
<evidence type="ECO:0008006" key="4">
    <source>
        <dbReference type="Google" id="ProtNLM"/>
    </source>
</evidence>
<reference evidence="2 3" key="1">
    <citation type="journal article" date="2014" name="Gene">
        <title>A comparative genomic analysis of the alkalitolerant soil bacterium Bacillus lehensis G1.</title>
        <authorList>
            <person name="Noor Y.M."/>
            <person name="Samsulrizal N.H."/>
            <person name="Jema'on N.A."/>
            <person name="Low K.O."/>
            <person name="Ramli A.N."/>
            <person name="Alias N.I."/>
            <person name="Damis S.I."/>
            <person name="Fuzi S.F."/>
            <person name="Isa M.N."/>
            <person name="Murad A.M."/>
            <person name="Raih M.F."/>
            <person name="Bakar F.D."/>
            <person name="Najimudin N."/>
            <person name="Mahadi N.M."/>
            <person name="Illias R.M."/>
        </authorList>
    </citation>
    <scope>NUCLEOTIDE SEQUENCE [LARGE SCALE GENOMIC DNA]</scope>
    <source>
        <strain evidence="2 3">G1</strain>
    </source>
</reference>
<dbReference type="PATRIC" id="fig|1246626.3.peg.3070"/>
<dbReference type="eggNOG" id="COG2755">
    <property type="taxonomic scope" value="Bacteria"/>
</dbReference>
<evidence type="ECO:0000313" key="3">
    <source>
        <dbReference type="Proteomes" id="UP000027142"/>
    </source>
</evidence>
<proteinExistence type="predicted"/>
<dbReference type="Gene3D" id="3.40.50.1110">
    <property type="entry name" value="SGNH hydrolase"/>
    <property type="match status" value="1"/>
</dbReference>
<keyword evidence="1" id="KW-0472">Membrane</keyword>
<dbReference type="Proteomes" id="UP000027142">
    <property type="component" value="Chromosome"/>
</dbReference>
<dbReference type="SUPFAM" id="SSF52266">
    <property type="entry name" value="SGNH hydrolase"/>
    <property type="match status" value="1"/>
</dbReference>
<feature type="transmembrane region" description="Helical" evidence="1">
    <location>
        <begin position="7"/>
        <end position="24"/>
    </location>
</feature>
<evidence type="ECO:0000313" key="2">
    <source>
        <dbReference type="EMBL" id="AIC95641.1"/>
    </source>
</evidence>
<dbReference type="STRING" id="1246626.BleG1_3077"/>
<protein>
    <recommendedName>
        <fullName evidence="4">SGNH hydrolase-type esterase domain-containing protein</fullName>
    </recommendedName>
</protein>
<dbReference type="InterPro" id="IPR036514">
    <property type="entry name" value="SGNH_hydro_sf"/>
</dbReference>
<evidence type="ECO:0000256" key="1">
    <source>
        <dbReference type="SAM" id="Phobius"/>
    </source>
</evidence>
<dbReference type="AlphaFoldDB" id="A0A060LWJ2"/>
<accession>A0A060LWJ2</accession>
<keyword evidence="1" id="KW-1133">Transmembrane helix</keyword>
<dbReference type="CDD" id="cd00229">
    <property type="entry name" value="SGNH_hydrolase"/>
    <property type="match status" value="1"/>
</dbReference>
<keyword evidence="1" id="KW-0812">Transmembrane</keyword>
<keyword evidence="3" id="KW-1185">Reference proteome</keyword>
<organism evidence="2 3">
    <name type="scientific">Shouchella lehensis G1</name>
    <dbReference type="NCBI Taxonomy" id="1246626"/>
    <lineage>
        <taxon>Bacteria</taxon>
        <taxon>Bacillati</taxon>
        <taxon>Bacillota</taxon>
        <taxon>Bacilli</taxon>
        <taxon>Bacillales</taxon>
        <taxon>Bacillaceae</taxon>
        <taxon>Shouchella</taxon>
    </lineage>
</organism>
<sequence length="260" mass="29090">MLKKIGFPLVILFSITGIILSYMYDQQQIAEIADEATSSIPVEETKPSEEIEDEPVVDETVSLGWLGSHIDNDPYLTQKVVFVGSSSFTSTESDYGWPNLVMEETAHAIDTTTIDYEVLTYSGETVSSSLIADTARDITAADPTVLIIESFSLNDNQYYLPFTEQESFDNLSLFLTHMESELPDTEIIVVPSNPFPNALHYLERKNVLDEQASTLPGTYVDHWGAWPTGEGLESVTQNLRPNDEGHEIWSKAFLEFFIDS</sequence>
<dbReference type="EMBL" id="CP003923">
    <property type="protein sequence ID" value="AIC95641.1"/>
    <property type="molecule type" value="Genomic_DNA"/>
</dbReference>
<gene>
    <name evidence="2" type="ORF">BleG1_3077</name>
</gene>
<dbReference type="KEGG" id="ble:BleG1_3077"/>